<dbReference type="CDD" id="cd18095">
    <property type="entry name" value="SpoU-like_rRNA-MTase"/>
    <property type="match status" value="1"/>
</dbReference>
<feature type="domain" description="RNA 2-O ribose methyltransferase substrate binding" evidence="4">
    <location>
        <begin position="30"/>
        <end position="102"/>
    </location>
</feature>
<dbReference type="Gene3D" id="3.30.1330.30">
    <property type="match status" value="1"/>
</dbReference>
<protein>
    <submittedName>
        <fullName evidence="5">RNA methyltransferase</fullName>
    </submittedName>
</protein>
<comment type="similarity">
    <text evidence="1">Belongs to the class IV-like SAM-binding methyltransferase superfamily. RNA methyltransferase TrmH family.</text>
</comment>
<dbReference type="Proteomes" id="UP000050833">
    <property type="component" value="Unassembled WGS sequence"/>
</dbReference>
<evidence type="ECO:0000256" key="2">
    <source>
        <dbReference type="ARBA" id="ARBA00022603"/>
    </source>
</evidence>
<dbReference type="InterPro" id="IPR029026">
    <property type="entry name" value="tRNA_m1G_MTases_N"/>
</dbReference>
<dbReference type="GO" id="GO:0006396">
    <property type="term" value="P:RNA processing"/>
    <property type="evidence" value="ECO:0007669"/>
    <property type="project" value="InterPro"/>
</dbReference>
<dbReference type="InterPro" id="IPR051259">
    <property type="entry name" value="rRNA_Methyltransferase"/>
</dbReference>
<keyword evidence="3" id="KW-0808">Transferase</keyword>
<evidence type="ECO:0000256" key="1">
    <source>
        <dbReference type="ARBA" id="ARBA00007228"/>
    </source>
</evidence>
<dbReference type="InterPro" id="IPR013123">
    <property type="entry name" value="SpoU_subst-bd"/>
</dbReference>
<dbReference type="GO" id="GO:0032259">
    <property type="term" value="P:methylation"/>
    <property type="evidence" value="ECO:0007669"/>
    <property type="project" value="UniProtKB-KW"/>
</dbReference>
<dbReference type="InterPro" id="IPR053888">
    <property type="entry name" value="MRM3-like_sub_bind"/>
</dbReference>
<evidence type="ECO:0000256" key="3">
    <source>
        <dbReference type="ARBA" id="ARBA00022679"/>
    </source>
</evidence>
<comment type="caution">
    <text evidence="5">The sequence shown here is derived from an EMBL/GenBank/DDBJ whole genome shotgun (WGS) entry which is preliminary data.</text>
</comment>
<dbReference type="InterPro" id="IPR001537">
    <property type="entry name" value="SpoU_MeTrfase"/>
</dbReference>
<reference evidence="5 6" key="1">
    <citation type="submission" date="2015-10" db="EMBL/GenBank/DDBJ databases">
        <title>Butyribacter intestini gen. nov., sp. nov., a butyric acid-producing bacterium of the family Lachnospiraceae isolated from the human faeces.</title>
        <authorList>
            <person name="Zou Y."/>
            <person name="Xue W."/>
            <person name="Luo G."/>
            <person name="Lv M."/>
        </authorList>
    </citation>
    <scope>NUCLEOTIDE SEQUENCE [LARGE SCALE GENOMIC DNA]</scope>
    <source>
        <strain evidence="5 6">TF01-11</strain>
    </source>
</reference>
<dbReference type="Gene3D" id="3.40.1280.10">
    <property type="match status" value="1"/>
</dbReference>
<dbReference type="GO" id="GO:0008173">
    <property type="term" value="F:RNA methyltransferase activity"/>
    <property type="evidence" value="ECO:0007669"/>
    <property type="project" value="InterPro"/>
</dbReference>
<dbReference type="AlphaFoldDB" id="A0AAW3JQ68"/>
<name>A0AAW3JQ68_9FIRM</name>
<dbReference type="PANTHER" id="PTHR43191:SF2">
    <property type="entry name" value="RRNA METHYLTRANSFERASE 3, MITOCHONDRIAL"/>
    <property type="match status" value="1"/>
</dbReference>
<evidence type="ECO:0000259" key="4">
    <source>
        <dbReference type="SMART" id="SM00967"/>
    </source>
</evidence>
<dbReference type="EMBL" id="LLKB01000006">
    <property type="protein sequence ID" value="KQC84455.1"/>
    <property type="molecule type" value="Genomic_DNA"/>
</dbReference>
<gene>
    <name evidence="5" type="ORF">APZ18_13865</name>
</gene>
<dbReference type="SMART" id="SM00967">
    <property type="entry name" value="SpoU_sub_bind"/>
    <property type="match status" value="1"/>
</dbReference>
<dbReference type="Pfam" id="PF22435">
    <property type="entry name" value="MRM3-like_sub_bind"/>
    <property type="match status" value="1"/>
</dbReference>
<proteinExistence type="inferred from homology"/>
<dbReference type="Pfam" id="PF00588">
    <property type="entry name" value="SpoU_methylase"/>
    <property type="match status" value="1"/>
</dbReference>
<dbReference type="PANTHER" id="PTHR43191">
    <property type="entry name" value="RRNA METHYLTRANSFERASE 3"/>
    <property type="match status" value="1"/>
</dbReference>
<dbReference type="InterPro" id="IPR029064">
    <property type="entry name" value="Ribosomal_eL30-like_sf"/>
</dbReference>
<dbReference type="GO" id="GO:0003723">
    <property type="term" value="F:RNA binding"/>
    <property type="evidence" value="ECO:0007669"/>
    <property type="project" value="InterPro"/>
</dbReference>
<dbReference type="SUPFAM" id="SSF75217">
    <property type="entry name" value="alpha/beta knot"/>
    <property type="match status" value="1"/>
</dbReference>
<accession>A0AAW3JQ68</accession>
<dbReference type="SUPFAM" id="SSF55315">
    <property type="entry name" value="L30e-like"/>
    <property type="match status" value="1"/>
</dbReference>
<sequence length="261" mass="29245">MITSESNGQIKELIKLQKQARERRKTKKFVAEGIKMVLEAINFDKLDKLYVSESAFDRTAQRLGDKLERIPYEVVADNVFKQISDTVTPQGVLAIVNMPEYDVKEILSDERKAWVLLDDLRDPGNLGTIIRTSEGAGMSGVIMSKESVDLFNPKVVRSTMGAIFRVKFCYVESLIDIIEEIKKSGYDVYATAMEGSEVYDCVDYTKGSAFIIGNEANGVSDAVFEKASKRIRIPMEGKLESLNAAVSAAIIMYEMARQKRK</sequence>
<evidence type="ECO:0000313" key="5">
    <source>
        <dbReference type="EMBL" id="KQC84455.1"/>
    </source>
</evidence>
<organism evidence="5 6">
    <name type="scientific">Butyribacter intestini</name>
    <dbReference type="NCBI Taxonomy" id="1703332"/>
    <lineage>
        <taxon>Bacteria</taxon>
        <taxon>Bacillati</taxon>
        <taxon>Bacillota</taxon>
        <taxon>Clostridia</taxon>
        <taxon>Lachnospirales</taxon>
        <taxon>Lachnospiraceae</taxon>
        <taxon>Butyribacter</taxon>
    </lineage>
</organism>
<keyword evidence="2 5" id="KW-0489">Methyltransferase</keyword>
<evidence type="ECO:0000313" key="6">
    <source>
        <dbReference type="Proteomes" id="UP000050833"/>
    </source>
</evidence>
<dbReference type="GO" id="GO:0005737">
    <property type="term" value="C:cytoplasm"/>
    <property type="evidence" value="ECO:0007669"/>
    <property type="project" value="UniProtKB-ARBA"/>
</dbReference>
<keyword evidence="6" id="KW-1185">Reference proteome</keyword>
<dbReference type="InterPro" id="IPR029028">
    <property type="entry name" value="Alpha/beta_knot_MTases"/>
</dbReference>